<name>A0A6I4SUF7_9SPHN</name>
<proteinExistence type="predicted"/>
<evidence type="ECO:0000313" key="2">
    <source>
        <dbReference type="Proteomes" id="UP000433652"/>
    </source>
</evidence>
<organism evidence="1 2">
    <name type="scientific">Croceibacterium salegens</name>
    <dbReference type="NCBI Taxonomy" id="1737568"/>
    <lineage>
        <taxon>Bacteria</taxon>
        <taxon>Pseudomonadati</taxon>
        <taxon>Pseudomonadota</taxon>
        <taxon>Alphaproteobacteria</taxon>
        <taxon>Sphingomonadales</taxon>
        <taxon>Erythrobacteraceae</taxon>
        <taxon>Croceibacterium</taxon>
    </lineage>
</organism>
<keyword evidence="2" id="KW-1185">Reference proteome</keyword>
<protein>
    <submittedName>
        <fullName evidence="1">Uncharacterized protein</fullName>
    </submittedName>
</protein>
<dbReference type="AlphaFoldDB" id="A0A6I4SUF7"/>
<gene>
    <name evidence="1" type="ORF">GRI89_08110</name>
</gene>
<sequence length="100" mass="10284">MAALMVATGAQAQTFTISGTWGEVKFTGGVGEQGMAARSGNAPGKVDVALDDGAKVIATAHCVGMNQHPSQIFSLVPSCDFSRRLRGGRSGFVAARLQSD</sequence>
<evidence type="ECO:0000313" key="1">
    <source>
        <dbReference type="EMBL" id="MXO59503.1"/>
    </source>
</evidence>
<reference evidence="1 2" key="1">
    <citation type="submission" date="2019-12" db="EMBL/GenBank/DDBJ databases">
        <title>Genomic-based taxomic classification of the family Erythrobacteraceae.</title>
        <authorList>
            <person name="Xu L."/>
        </authorList>
    </citation>
    <scope>NUCLEOTIDE SEQUENCE [LARGE SCALE GENOMIC DNA]</scope>
    <source>
        <strain evidence="1 2">MCCC 1K01500</strain>
    </source>
</reference>
<dbReference type="Proteomes" id="UP000433652">
    <property type="component" value="Unassembled WGS sequence"/>
</dbReference>
<comment type="caution">
    <text evidence="1">The sequence shown here is derived from an EMBL/GenBank/DDBJ whole genome shotgun (WGS) entry which is preliminary data.</text>
</comment>
<accession>A0A6I4SUF7</accession>
<dbReference type="RefSeq" id="WP_159794007.1">
    <property type="nucleotide sequence ID" value="NZ_WTYM01000036.1"/>
</dbReference>
<dbReference type="OrthoDB" id="7594906at2"/>
<dbReference type="EMBL" id="WTYM01000036">
    <property type="protein sequence ID" value="MXO59503.1"/>
    <property type="molecule type" value="Genomic_DNA"/>
</dbReference>